<feature type="region of interest" description="Disordered" evidence="1">
    <location>
        <begin position="55"/>
        <end position="93"/>
    </location>
</feature>
<reference evidence="3" key="1">
    <citation type="journal article" date="2013" name="Science">
        <title>Comparative analysis of bat genomes provides insight into the evolution of flight and immunity.</title>
        <authorList>
            <person name="Zhang G."/>
            <person name="Cowled C."/>
            <person name="Shi Z."/>
            <person name="Huang Z."/>
            <person name="Bishop-Lilly K.A."/>
            <person name="Fang X."/>
            <person name="Wynne J.W."/>
            <person name="Xiong Z."/>
            <person name="Baker M.L."/>
            <person name="Zhao W."/>
            <person name="Tachedjian M."/>
            <person name="Zhu Y."/>
            <person name="Zhou P."/>
            <person name="Jiang X."/>
            <person name="Ng J."/>
            <person name="Yang L."/>
            <person name="Wu L."/>
            <person name="Xiao J."/>
            <person name="Feng Y."/>
            <person name="Chen Y."/>
            <person name="Sun X."/>
            <person name="Zhang Y."/>
            <person name="Marsh G.A."/>
            <person name="Crameri G."/>
            <person name="Broder C.C."/>
            <person name="Frey K.G."/>
            <person name="Wang L.F."/>
            <person name="Wang J."/>
        </authorList>
    </citation>
    <scope>NUCLEOTIDE SEQUENCE [LARGE SCALE GENOMIC DNA]</scope>
</reference>
<protein>
    <submittedName>
        <fullName evidence="2">Uncharacterized protein</fullName>
    </submittedName>
</protein>
<organism evidence="2 3">
    <name type="scientific">Pteropus alecto</name>
    <name type="common">Black flying fox</name>
    <dbReference type="NCBI Taxonomy" id="9402"/>
    <lineage>
        <taxon>Eukaryota</taxon>
        <taxon>Metazoa</taxon>
        <taxon>Chordata</taxon>
        <taxon>Craniata</taxon>
        <taxon>Vertebrata</taxon>
        <taxon>Euteleostomi</taxon>
        <taxon>Mammalia</taxon>
        <taxon>Eutheria</taxon>
        <taxon>Laurasiatheria</taxon>
        <taxon>Chiroptera</taxon>
        <taxon>Yinpterochiroptera</taxon>
        <taxon>Pteropodoidea</taxon>
        <taxon>Pteropodidae</taxon>
        <taxon>Pteropodinae</taxon>
        <taxon>Pteropus</taxon>
    </lineage>
</organism>
<dbReference type="AlphaFoldDB" id="L5KUS7"/>
<sequence>MRLGRAFDTVSPPRPPRQARVDDNHHSSGEPGQDGSPVKRLVLLYTFENLKRQVAGPSRCGAPPSSPWGEPRTHASPTPRAQPVRTCSPGGSSLMPVRPSATWQGVWCLPGPIQFTAKFRTDMFRLQLFQPTTTWKPTSHLGARTPVSALPQAPWALLDARNEGMRPLRARRDPPTRLPSLNRLRRRHSILPSNENLPILPPILPTTMTGRISDKLNRNNVSMESKASTGQHG</sequence>
<gene>
    <name evidence="2" type="ORF">PAL_GLEAN10009281</name>
</gene>
<feature type="region of interest" description="Disordered" evidence="1">
    <location>
        <begin position="1"/>
        <end position="38"/>
    </location>
</feature>
<dbReference type="EMBL" id="KB030552">
    <property type="protein sequence ID" value="ELK15177.1"/>
    <property type="molecule type" value="Genomic_DNA"/>
</dbReference>
<dbReference type="InParanoid" id="L5KUS7"/>
<dbReference type="Proteomes" id="UP000010552">
    <property type="component" value="Unassembled WGS sequence"/>
</dbReference>
<accession>L5KUS7</accession>
<proteinExistence type="predicted"/>
<evidence type="ECO:0000313" key="3">
    <source>
        <dbReference type="Proteomes" id="UP000010552"/>
    </source>
</evidence>
<feature type="compositionally biased region" description="Basic and acidic residues" evidence="1">
    <location>
        <begin position="19"/>
        <end position="28"/>
    </location>
</feature>
<keyword evidence="3" id="KW-1185">Reference proteome</keyword>
<evidence type="ECO:0000256" key="1">
    <source>
        <dbReference type="SAM" id="MobiDB-lite"/>
    </source>
</evidence>
<evidence type="ECO:0000313" key="2">
    <source>
        <dbReference type="EMBL" id="ELK15177.1"/>
    </source>
</evidence>
<name>L5KUS7_PTEAL</name>